<protein>
    <submittedName>
        <fullName evidence="2">Uncharacterized protein</fullName>
    </submittedName>
</protein>
<feature type="region of interest" description="Disordered" evidence="1">
    <location>
        <begin position="428"/>
        <end position="466"/>
    </location>
</feature>
<comment type="caution">
    <text evidence="2">The sequence shown here is derived from an EMBL/GenBank/DDBJ whole genome shotgun (WGS) entry which is preliminary data.</text>
</comment>
<accession>A0AAN6G5U0</accession>
<feature type="compositionally biased region" description="Basic and acidic residues" evidence="1">
    <location>
        <begin position="428"/>
        <end position="450"/>
    </location>
</feature>
<keyword evidence="3" id="KW-1185">Reference proteome</keyword>
<proteinExistence type="predicted"/>
<dbReference type="Proteomes" id="UP001176521">
    <property type="component" value="Unassembled WGS sequence"/>
</dbReference>
<dbReference type="EMBL" id="JAPDMQ010001108">
    <property type="protein sequence ID" value="KAK0519003.1"/>
    <property type="molecule type" value="Genomic_DNA"/>
</dbReference>
<organism evidence="2 3">
    <name type="scientific">Tilletia horrida</name>
    <dbReference type="NCBI Taxonomy" id="155126"/>
    <lineage>
        <taxon>Eukaryota</taxon>
        <taxon>Fungi</taxon>
        <taxon>Dikarya</taxon>
        <taxon>Basidiomycota</taxon>
        <taxon>Ustilaginomycotina</taxon>
        <taxon>Exobasidiomycetes</taxon>
        <taxon>Tilletiales</taxon>
        <taxon>Tilletiaceae</taxon>
        <taxon>Tilletia</taxon>
    </lineage>
</organism>
<sequence length="483" mass="53771">MSSTASPERRADLLAAEAAASFWPQDIVRHRGELAVVERTFYQSWTSVSYAAPLPSESSDTFRALREKEYVICYINDERAIVSEVDLELVIGHPPPSASWDARREQIRLALASVALGEDTRNAPVPSSSASATSASASASAAPRGSASRQTGSLPEERFKLLEWALNRPAPPDRQLARQLAQLVSGAILRAQGQATYFLDEADGLLRCSADFPLVAYIPELHTERHSCGLTAFEVLVDNLLRRNGRLHQLFSAIARAEGDEVEVGAVLGSAIGPMGTRPGPGVYIETPDWQAVYVGMTGSFSEREDYFLRQTSSAEIAKRSGLNRKICAAVDAVPTTHWDRLAALDLKKVPVLGQYLAETILNICMGATRWTHLNVRFVDGLRTEGFQGTEAQRQAKLIWDREYHTAQKLMESAEEAETRRAKDRLRKSEWYTRRSEEDKEKERQKDREYRQRKKETRSTADWDAHREAICARQLPAPAASSS</sequence>
<evidence type="ECO:0000256" key="1">
    <source>
        <dbReference type="SAM" id="MobiDB-lite"/>
    </source>
</evidence>
<dbReference type="AlphaFoldDB" id="A0AAN6G5U0"/>
<evidence type="ECO:0000313" key="3">
    <source>
        <dbReference type="Proteomes" id="UP001176521"/>
    </source>
</evidence>
<gene>
    <name evidence="2" type="ORF">OC842_007598</name>
</gene>
<feature type="compositionally biased region" description="Low complexity" evidence="1">
    <location>
        <begin position="123"/>
        <end position="148"/>
    </location>
</feature>
<reference evidence="2" key="1">
    <citation type="journal article" date="2023" name="PhytoFront">
        <title>Draft Genome Resources of Seven Strains of Tilletia horrida, Causal Agent of Kernel Smut of Rice.</title>
        <authorList>
            <person name="Khanal S."/>
            <person name="Antony Babu S."/>
            <person name="Zhou X.G."/>
        </authorList>
    </citation>
    <scope>NUCLEOTIDE SEQUENCE</scope>
    <source>
        <strain evidence="2">TX3</strain>
    </source>
</reference>
<feature type="region of interest" description="Disordered" evidence="1">
    <location>
        <begin position="120"/>
        <end position="153"/>
    </location>
</feature>
<evidence type="ECO:0000313" key="2">
    <source>
        <dbReference type="EMBL" id="KAK0519003.1"/>
    </source>
</evidence>
<name>A0AAN6G5U0_9BASI</name>
<feature type="compositionally biased region" description="Basic and acidic residues" evidence="1">
    <location>
        <begin position="457"/>
        <end position="466"/>
    </location>
</feature>